<feature type="region of interest" description="Disordered" evidence="1">
    <location>
        <begin position="34"/>
        <end position="79"/>
    </location>
</feature>
<keyword evidence="3" id="KW-1185">Reference proteome</keyword>
<organism evidence="2 3">
    <name type="scientific">Strigomonas culicis</name>
    <dbReference type="NCBI Taxonomy" id="28005"/>
    <lineage>
        <taxon>Eukaryota</taxon>
        <taxon>Discoba</taxon>
        <taxon>Euglenozoa</taxon>
        <taxon>Kinetoplastea</taxon>
        <taxon>Metakinetoplastina</taxon>
        <taxon>Trypanosomatida</taxon>
        <taxon>Trypanosomatidae</taxon>
        <taxon>Strigomonadinae</taxon>
        <taxon>Strigomonas</taxon>
    </lineage>
</organism>
<dbReference type="Proteomes" id="UP000015354">
    <property type="component" value="Unassembled WGS sequence"/>
</dbReference>
<protein>
    <submittedName>
        <fullName evidence="2">Uncharacterized protein</fullName>
    </submittedName>
</protein>
<feature type="compositionally biased region" description="Low complexity" evidence="1">
    <location>
        <begin position="47"/>
        <end position="67"/>
    </location>
</feature>
<accession>S9TNH7</accession>
<evidence type="ECO:0000256" key="1">
    <source>
        <dbReference type="SAM" id="MobiDB-lite"/>
    </source>
</evidence>
<evidence type="ECO:0000313" key="2">
    <source>
        <dbReference type="EMBL" id="EPY17943.1"/>
    </source>
</evidence>
<reference evidence="2 3" key="1">
    <citation type="journal article" date="2013" name="PLoS ONE">
        <title>Predicting the Proteins of Angomonas deanei, Strigomonas culicis and Their Respective Endosymbionts Reveals New Aspects of the Trypanosomatidae Family.</title>
        <authorList>
            <person name="Motta M.C."/>
            <person name="Martins A.C."/>
            <person name="de Souza S.S."/>
            <person name="Catta-Preta C.M."/>
            <person name="Silva R."/>
            <person name="Klein C.C."/>
            <person name="de Almeida L.G."/>
            <person name="de Lima Cunha O."/>
            <person name="Ciapina L.P."/>
            <person name="Brocchi M."/>
            <person name="Colabardini A.C."/>
            <person name="de Araujo Lima B."/>
            <person name="Machado C.R."/>
            <person name="de Almeida Soares C.M."/>
            <person name="Probst C.M."/>
            <person name="de Menezes C.B."/>
            <person name="Thompson C.E."/>
            <person name="Bartholomeu D.C."/>
            <person name="Gradia D.F."/>
            <person name="Pavoni D.P."/>
            <person name="Grisard E.C."/>
            <person name="Fantinatti-Garboggini F."/>
            <person name="Marchini F.K."/>
            <person name="Rodrigues-Luiz G.F."/>
            <person name="Wagner G."/>
            <person name="Goldman G.H."/>
            <person name="Fietto J.L."/>
            <person name="Elias M.C."/>
            <person name="Goldman M.H."/>
            <person name="Sagot M.F."/>
            <person name="Pereira M."/>
            <person name="Stoco P.H."/>
            <person name="de Mendonca-Neto R.P."/>
            <person name="Teixeira S.M."/>
            <person name="Maciel T.E."/>
            <person name="de Oliveira Mendes T.A."/>
            <person name="Urmenyi T.P."/>
            <person name="de Souza W."/>
            <person name="Schenkman S."/>
            <person name="de Vasconcelos A.T."/>
        </authorList>
    </citation>
    <scope>NUCLEOTIDE SEQUENCE [LARGE SCALE GENOMIC DNA]</scope>
</reference>
<comment type="caution">
    <text evidence="2">The sequence shown here is derived from an EMBL/GenBank/DDBJ whole genome shotgun (WGS) entry which is preliminary data.</text>
</comment>
<gene>
    <name evidence="2" type="ORF">STCU_10301</name>
</gene>
<proteinExistence type="predicted"/>
<dbReference type="AlphaFoldDB" id="S9TNH7"/>
<evidence type="ECO:0000313" key="3">
    <source>
        <dbReference type="Proteomes" id="UP000015354"/>
    </source>
</evidence>
<name>S9TNH7_9TRYP</name>
<sequence length="108" mass="11545">MQLQFQQQRAAADKSPDLIRSPVLDSLGVDGFASEQANYNGKETPTHHTNANNNNNTNNPPRGAGRPTNLGTRSPFSSAAMAAPVGSDYFDGLASDEEVRSLGELQSR</sequence>
<dbReference type="EMBL" id="ATMH01010211">
    <property type="protein sequence ID" value="EPY17943.1"/>
    <property type="molecule type" value="Genomic_DNA"/>
</dbReference>